<protein>
    <submittedName>
        <fullName evidence="2">Uncharacterized protein</fullName>
    </submittedName>
</protein>
<feature type="compositionally biased region" description="Low complexity" evidence="1">
    <location>
        <begin position="226"/>
        <end position="250"/>
    </location>
</feature>
<evidence type="ECO:0000313" key="3">
    <source>
        <dbReference type="Proteomes" id="UP000076761"/>
    </source>
</evidence>
<feature type="compositionally biased region" description="Polar residues" evidence="1">
    <location>
        <begin position="52"/>
        <end position="64"/>
    </location>
</feature>
<name>A0A165PKM6_9AGAM</name>
<keyword evidence="3" id="KW-1185">Reference proteome</keyword>
<gene>
    <name evidence="2" type="ORF">NEOLEDRAFT_792157</name>
</gene>
<dbReference type="EMBL" id="KV425610">
    <property type="protein sequence ID" value="KZT21174.1"/>
    <property type="molecule type" value="Genomic_DNA"/>
</dbReference>
<dbReference type="Proteomes" id="UP000076761">
    <property type="component" value="Unassembled WGS sequence"/>
</dbReference>
<sequence>MIQTQMQTLQSIQDQQVQLLTSLAPILPLLQAIPAHIDAAKGDIKDVIRSISITPASPPGSTRLSGHPGRSQKKRSSSTLIAPEGHYVTPEGHYVALSESQSLSSSSPRKRPRAGDSSPTSPWRMDMNCSPSSDRSNRASSTRLRETYHSRSSLGPSSRRSTPQKTSSEAAHQSNIGHSSPIKSRDAQENLHQASDNIEVPRSNANILDLGRLAPSLPQEKPSQKSLRAVPRSSPAAPRRSSATSRSPPALHLADPEIVPESPCALPRLTDSALGTTPVIPFLQRVGSSSANTKLFGNLGSTVSYSVMKPSAVISSPGGALTPQINRRPTESRLIRSTPRRSGSLFSRGRPVLGQLNHPVPALGVSGRSKPKETGPSANFGTSPSSVAFSGLQASKRVSPEIPLSLKGCLASGPPGPPAGPPAWDLGTDERAVPVPTAPPSPTALFNSDDNVTLVSRAGNGQLTSVPLGNAQAMVSGKPMSLKDRKANETVVPNLKGKRFILVDDIDDEDDENSFGQW</sequence>
<proteinExistence type="predicted"/>
<feature type="compositionally biased region" description="Polar residues" evidence="1">
    <location>
        <begin position="163"/>
        <end position="182"/>
    </location>
</feature>
<feature type="compositionally biased region" description="Low complexity" evidence="1">
    <location>
        <begin position="150"/>
        <end position="161"/>
    </location>
</feature>
<feature type="region of interest" description="Disordered" evidence="1">
    <location>
        <begin position="339"/>
        <end position="384"/>
    </location>
</feature>
<dbReference type="STRING" id="1314782.A0A165PKM6"/>
<accession>A0A165PKM6</accession>
<feature type="region of interest" description="Disordered" evidence="1">
    <location>
        <begin position="52"/>
        <end position="202"/>
    </location>
</feature>
<feature type="region of interest" description="Disordered" evidence="1">
    <location>
        <begin position="215"/>
        <end position="255"/>
    </location>
</feature>
<feature type="compositionally biased region" description="Low complexity" evidence="1">
    <location>
        <begin position="130"/>
        <end position="142"/>
    </location>
</feature>
<evidence type="ECO:0000256" key="1">
    <source>
        <dbReference type="SAM" id="MobiDB-lite"/>
    </source>
</evidence>
<dbReference type="InParanoid" id="A0A165PKM6"/>
<dbReference type="AlphaFoldDB" id="A0A165PKM6"/>
<organism evidence="2 3">
    <name type="scientific">Neolentinus lepideus HHB14362 ss-1</name>
    <dbReference type="NCBI Taxonomy" id="1314782"/>
    <lineage>
        <taxon>Eukaryota</taxon>
        <taxon>Fungi</taxon>
        <taxon>Dikarya</taxon>
        <taxon>Basidiomycota</taxon>
        <taxon>Agaricomycotina</taxon>
        <taxon>Agaricomycetes</taxon>
        <taxon>Gloeophyllales</taxon>
        <taxon>Gloeophyllaceae</taxon>
        <taxon>Neolentinus</taxon>
    </lineage>
</organism>
<reference evidence="2 3" key="1">
    <citation type="journal article" date="2016" name="Mol. Biol. Evol.">
        <title>Comparative Genomics of Early-Diverging Mushroom-Forming Fungi Provides Insights into the Origins of Lignocellulose Decay Capabilities.</title>
        <authorList>
            <person name="Nagy L.G."/>
            <person name="Riley R."/>
            <person name="Tritt A."/>
            <person name="Adam C."/>
            <person name="Daum C."/>
            <person name="Floudas D."/>
            <person name="Sun H."/>
            <person name="Yadav J.S."/>
            <person name="Pangilinan J."/>
            <person name="Larsson K.H."/>
            <person name="Matsuura K."/>
            <person name="Barry K."/>
            <person name="Labutti K."/>
            <person name="Kuo R."/>
            <person name="Ohm R.A."/>
            <person name="Bhattacharya S.S."/>
            <person name="Shirouzu T."/>
            <person name="Yoshinaga Y."/>
            <person name="Martin F.M."/>
            <person name="Grigoriev I.V."/>
            <person name="Hibbett D.S."/>
        </authorList>
    </citation>
    <scope>NUCLEOTIDE SEQUENCE [LARGE SCALE GENOMIC DNA]</scope>
    <source>
        <strain evidence="2 3">HHB14362 ss-1</strain>
    </source>
</reference>
<feature type="compositionally biased region" description="Low complexity" evidence="1">
    <location>
        <begin position="97"/>
        <end position="107"/>
    </location>
</feature>
<evidence type="ECO:0000313" key="2">
    <source>
        <dbReference type="EMBL" id="KZT21174.1"/>
    </source>
</evidence>